<feature type="region of interest" description="Disordered" evidence="1">
    <location>
        <begin position="1"/>
        <end position="78"/>
    </location>
</feature>
<dbReference type="EMBL" id="KN846962">
    <property type="protein sequence ID" value="KIW63379.1"/>
    <property type="molecule type" value="Genomic_DNA"/>
</dbReference>
<feature type="region of interest" description="Disordered" evidence="1">
    <location>
        <begin position="324"/>
        <end position="347"/>
    </location>
</feature>
<evidence type="ECO:0000313" key="2">
    <source>
        <dbReference type="EMBL" id="KIW63379.1"/>
    </source>
</evidence>
<dbReference type="AlphaFoldDB" id="A0A0D2FTJ3"/>
<feature type="compositionally biased region" description="Basic and acidic residues" evidence="1">
    <location>
        <begin position="411"/>
        <end position="426"/>
    </location>
</feature>
<gene>
    <name evidence="2" type="ORF">PV04_10228</name>
</gene>
<accession>A0A0D2FTJ3</accession>
<proteinExistence type="predicted"/>
<reference evidence="2 3" key="1">
    <citation type="submission" date="2015-01" db="EMBL/GenBank/DDBJ databases">
        <title>The Genome Sequence of Capronia semiimmersa CBS27337.</title>
        <authorList>
            <consortium name="The Broad Institute Genomics Platform"/>
            <person name="Cuomo C."/>
            <person name="de Hoog S."/>
            <person name="Gorbushina A."/>
            <person name="Stielow B."/>
            <person name="Teixiera M."/>
            <person name="Abouelleil A."/>
            <person name="Chapman S.B."/>
            <person name="Priest M."/>
            <person name="Young S.K."/>
            <person name="Wortman J."/>
            <person name="Nusbaum C."/>
            <person name="Birren B."/>
        </authorList>
    </citation>
    <scope>NUCLEOTIDE SEQUENCE [LARGE SCALE GENOMIC DNA]</scope>
    <source>
        <strain evidence="2 3">CBS 27337</strain>
    </source>
</reference>
<dbReference type="HOGENOM" id="CLU_504308_0_0_1"/>
<feature type="compositionally biased region" description="Low complexity" evidence="1">
    <location>
        <begin position="132"/>
        <end position="146"/>
    </location>
</feature>
<protein>
    <submittedName>
        <fullName evidence="2">Uncharacterized protein</fullName>
    </submittedName>
</protein>
<dbReference type="Proteomes" id="UP000054266">
    <property type="component" value="Unassembled WGS sequence"/>
</dbReference>
<feature type="compositionally biased region" description="Basic and acidic residues" evidence="1">
    <location>
        <begin position="333"/>
        <end position="345"/>
    </location>
</feature>
<organism evidence="2 3">
    <name type="scientific">Phialophora macrospora</name>
    <dbReference type="NCBI Taxonomy" id="1851006"/>
    <lineage>
        <taxon>Eukaryota</taxon>
        <taxon>Fungi</taxon>
        <taxon>Dikarya</taxon>
        <taxon>Ascomycota</taxon>
        <taxon>Pezizomycotina</taxon>
        <taxon>Eurotiomycetes</taxon>
        <taxon>Chaetothyriomycetidae</taxon>
        <taxon>Chaetothyriales</taxon>
        <taxon>Herpotrichiellaceae</taxon>
        <taxon>Phialophora</taxon>
    </lineage>
</organism>
<feature type="region of interest" description="Disordered" evidence="1">
    <location>
        <begin position="121"/>
        <end position="148"/>
    </location>
</feature>
<evidence type="ECO:0000313" key="3">
    <source>
        <dbReference type="Proteomes" id="UP000054266"/>
    </source>
</evidence>
<sequence length="540" mass="59546">MTSPRLLQRKLAMDRPPRRQHQPAPGPPDAGLGGFGSLDPTAGPSTGKAVNRHTVGLDASLGDRGQENGHPLQAPQQLGVNNIMKNTGTSHGRIETITLHPQIASGSEPFSQFAEPIANMPASQSTKSFKKPATSSAPTPPTQSVAHRGLFPYTGIYGGDAIEVDQQNPTDSGGVVQEESTPTNDPNVPASTTSEWDERKVLSGFPHPSSDLPPEMELRDICIRCPNHLNKHRLDPFIQCDWTEKNIIDEMDEATVLRMQHEIPGCKNFRETLSRRLRARRRKLGPDGIARLRAAEPMHPAHKRGKSRQSGMLDPVKYAARLADGQQKKQGKAAKEPHKACHDGNRGYSKSLAVTDVAAPADAALASTANHEHDRRERAIGFLGNVPAANISSGANILEEMSYPQMSKRIRPAENEDGRPRQRSRLDVSPPENAKYVDQTASHPPLTPRHGSENFSPSYLQATERMNDAVGSDVRKYIMPETTRERPGLNNRVSPFVKRRVWSHALGLWEIEVVDKHGDVVDEYLEKHCVDCTCCPRLWR</sequence>
<feature type="compositionally biased region" description="Polar residues" evidence="1">
    <location>
        <begin position="178"/>
        <end position="194"/>
    </location>
</feature>
<name>A0A0D2FTJ3_9EURO</name>
<evidence type="ECO:0000256" key="1">
    <source>
        <dbReference type="SAM" id="MobiDB-lite"/>
    </source>
</evidence>
<feature type="region of interest" description="Disordered" evidence="1">
    <location>
        <begin position="410"/>
        <end position="456"/>
    </location>
</feature>
<feature type="region of interest" description="Disordered" evidence="1">
    <location>
        <begin position="163"/>
        <end position="196"/>
    </location>
</feature>
<keyword evidence="3" id="KW-1185">Reference proteome</keyword>